<dbReference type="EMBL" id="ML979147">
    <property type="protein sequence ID" value="KAF1911005.1"/>
    <property type="molecule type" value="Genomic_DNA"/>
</dbReference>
<evidence type="ECO:0000313" key="1">
    <source>
        <dbReference type="EMBL" id="KAF1911005.1"/>
    </source>
</evidence>
<protein>
    <submittedName>
        <fullName evidence="1">Uncharacterized protein</fullName>
    </submittedName>
</protein>
<organism evidence="1 2">
    <name type="scientific">Ampelomyces quisqualis</name>
    <name type="common">Powdery mildew agent</name>
    <dbReference type="NCBI Taxonomy" id="50730"/>
    <lineage>
        <taxon>Eukaryota</taxon>
        <taxon>Fungi</taxon>
        <taxon>Dikarya</taxon>
        <taxon>Ascomycota</taxon>
        <taxon>Pezizomycotina</taxon>
        <taxon>Dothideomycetes</taxon>
        <taxon>Pleosporomycetidae</taxon>
        <taxon>Pleosporales</taxon>
        <taxon>Pleosporineae</taxon>
        <taxon>Phaeosphaeriaceae</taxon>
        <taxon>Ampelomyces</taxon>
    </lineage>
</organism>
<dbReference type="AlphaFoldDB" id="A0A6A5Q5P1"/>
<reference evidence="1" key="1">
    <citation type="journal article" date="2020" name="Stud. Mycol.">
        <title>101 Dothideomycetes genomes: a test case for predicting lifestyles and emergence of pathogens.</title>
        <authorList>
            <person name="Haridas S."/>
            <person name="Albert R."/>
            <person name="Binder M."/>
            <person name="Bloem J."/>
            <person name="Labutti K."/>
            <person name="Salamov A."/>
            <person name="Andreopoulos B."/>
            <person name="Baker S."/>
            <person name="Barry K."/>
            <person name="Bills G."/>
            <person name="Bluhm B."/>
            <person name="Cannon C."/>
            <person name="Castanera R."/>
            <person name="Culley D."/>
            <person name="Daum C."/>
            <person name="Ezra D."/>
            <person name="Gonzalez J."/>
            <person name="Henrissat B."/>
            <person name="Kuo A."/>
            <person name="Liang C."/>
            <person name="Lipzen A."/>
            <person name="Lutzoni F."/>
            <person name="Magnuson J."/>
            <person name="Mondo S."/>
            <person name="Nolan M."/>
            <person name="Ohm R."/>
            <person name="Pangilinan J."/>
            <person name="Park H.-J."/>
            <person name="Ramirez L."/>
            <person name="Alfaro M."/>
            <person name="Sun H."/>
            <person name="Tritt A."/>
            <person name="Yoshinaga Y."/>
            <person name="Zwiers L.-H."/>
            <person name="Turgeon B."/>
            <person name="Goodwin S."/>
            <person name="Spatafora J."/>
            <person name="Crous P."/>
            <person name="Grigoriev I."/>
        </authorList>
    </citation>
    <scope>NUCLEOTIDE SEQUENCE</scope>
    <source>
        <strain evidence="1">HMLAC05119</strain>
    </source>
</reference>
<gene>
    <name evidence="1" type="ORF">BDU57DRAFT_525061</name>
</gene>
<sequence length="60" mass="6666">MCFHLPCVSISHVFPSPMCFHLPCVSISLMCVGRAVDHAMPGREHVADDISSSRAKIERR</sequence>
<evidence type="ECO:0000313" key="2">
    <source>
        <dbReference type="Proteomes" id="UP000800096"/>
    </source>
</evidence>
<dbReference type="Proteomes" id="UP000800096">
    <property type="component" value="Unassembled WGS sequence"/>
</dbReference>
<name>A0A6A5Q5P1_AMPQU</name>
<accession>A0A6A5Q5P1</accession>
<keyword evidence="2" id="KW-1185">Reference proteome</keyword>
<proteinExistence type="predicted"/>